<feature type="region of interest" description="Disordered" evidence="8">
    <location>
        <begin position="182"/>
        <end position="221"/>
    </location>
</feature>
<evidence type="ECO:0000313" key="12">
    <source>
        <dbReference type="Proteomes" id="UP000472272"/>
    </source>
</evidence>
<evidence type="ECO:0000256" key="1">
    <source>
        <dbReference type="ARBA" id="ARBA00004479"/>
    </source>
</evidence>
<dbReference type="InterPro" id="IPR036179">
    <property type="entry name" value="Ig-like_dom_sf"/>
</dbReference>
<dbReference type="SMART" id="SM00409">
    <property type="entry name" value="IG"/>
    <property type="match status" value="1"/>
</dbReference>
<keyword evidence="5 9" id="KW-0472">Membrane</keyword>
<feature type="region of interest" description="Disordered" evidence="8">
    <location>
        <begin position="29"/>
        <end position="107"/>
    </location>
</feature>
<evidence type="ECO:0000259" key="10">
    <source>
        <dbReference type="PROSITE" id="PS50835"/>
    </source>
</evidence>
<feature type="region of interest" description="Disordered" evidence="8">
    <location>
        <begin position="447"/>
        <end position="506"/>
    </location>
</feature>
<dbReference type="GeneTree" id="ENSGT00940000156392"/>
<proteinExistence type="predicted"/>
<dbReference type="Ensembl" id="ENSPMRT00000011028.1">
    <property type="protein sequence ID" value="ENSPMRP00000010355.1"/>
    <property type="gene ID" value="ENSPMRG00000006881.1"/>
</dbReference>
<feature type="compositionally biased region" description="Pro residues" evidence="8">
    <location>
        <begin position="43"/>
        <end position="57"/>
    </location>
</feature>
<protein>
    <submittedName>
        <fullName evidence="11">Immunoglobulin superfamily member 11</fullName>
    </submittedName>
</protein>
<dbReference type="PANTHER" id="PTHR44699:SF1">
    <property type="entry name" value="IMMUNOGLOBULIN SUPERFAMILY MEMBER 11"/>
    <property type="match status" value="1"/>
</dbReference>
<feature type="transmembrane region" description="Helical" evidence="9">
    <location>
        <begin position="344"/>
        <end position="372"/>
    </location>
</feature>
<keyword evidence="12" id="KW-1185">Reference proteome</keyword>
<dbReference type="Pfam" id="PF13927">
    <property type="entry name" value="Ig_3"/>
    <property type="match status" value="1"/>
</dbReference>
<dbReference type="InterPro" id="IPR003598">
    <property type="entry name" value="Ig_sub2"/>
</dbReference>
<evidence type="ECO:0000313" key="11">
    <source>
        <dbReference type="Ensembl" id="ENSPMRP00000010355.1"/>
    </source>
</evidence>
<evidence type="ECO:0000256" key="4">
    <source>
        <dbReference type="ARBA" id="ARBA00022989"/>
    </source>
</evidence>
<dbReference type="InterPro" id="IPR042758">
    <property type="entry name" value="IGSF11"/>
</dbReference>
<dbReference type="FunFam" id="2.60.40.10:FF:000095">
    <property type="entry name" value="immunoglobulin superfamily member 11 isoform X1"/>
    <property type="match status" value="1"/>
</dbReference>
<dbReference type="SUPFAM" id="SSF48726">
    <property type="entry name" value="Immunoglobulin"/>
    <property type="match status" value="1"/>
</dbReference>
<feature type="compositionally biased region" description="Polar residues" evidence="8">
    <location>
        <begin position="477"/>
        <end position="496"/>
    </location>
</feature>
<dbReference type="PANTHER" id="PTHR44699">
    <property type="entry name" value="IMMUNOGLOBULIN SUPERFAMILY MEMBER 11"/>
    <property type="match status" value="1"/>
</dbReference>
<dbReference type="Proteomes" id="UP000472272">
    <property type="component" value="Chromosome 4"/>
</dbReference>
<dbReference type="GO" id="GO:0016020">
    <property type="term" value="C:membrane"/>
    <property type="evidence" value="ECO:0007669"/>
    <property type="project" value="UniProtKB-SubCell"/>
</dbReference>
<evidence type="ECO:0000256" key="5">
    <source>
        <dbReference type="ARBA" id="ARBA00023136"/>
    </source>
</evidence>
<dbReference type="GO" id="GO:0005911">
    <property type="term" value="C:cell-cell junction"/>
    <property type="evidence" value="ECO:0007669"/>
    <property type="project" value="TreeGrafter"/>
</dbReference>
<feature type="compositionally biased region" description="Low complexity" evidence="8">
    <location>
        <begin position="182"/>
        <end position="201"/>
    </location>
</feature>
<reference evidence="11 12" key="1">
    <citation type="journal article" date="2019" name="Proc. Natl. Acad. Sci. U.S.A.">
        <title>Regulatory changes in pterin and carotenoid genes underlie balanced color polymorphisms in the wall lizard.</title>
        <authorList>
            <person name="Andrade P."/>
            <person name="Pinho C."/>
            <person name="Perez I de Lanuza G."/>
            <person name="Afonso S."/>
            <person name="Brejcha J."/>
            <person name="Rubin C.J."/>
            <person name="Wallerman O."/>
            <person name="Pereira P."/>
            <person name="Sabatino S.J."/>
            <person name="Bellati A."/>
            <person name="Pellitteri-Rosa D."/>
            <person name="Bosakova Z."/>
            <person name="Bunikis I."/>
            <person name="Carretero M.A."/>
            <person name="Feiner N."/>
            <person name="Marsik P."/>
            <person name="Pauperio F."/>
            <person name="Salvi D."/>
            <person name="Soler L."/>
            <person name="While G.M."/>
            <person name="Uller T."/>
            <person name="Font E."/>
            <person name="Andersson L."/>
            <person name="Carneiro M."/>
        </authorList>
    </citation>
    <scope>NUCLEOTIDE SEQUENCE</scope>
</reference>
<dbReference type="InterPro" id="IPR007110">
    <property type="entry name" value="Ig-like_dom"/>
</dbReference>
<dbReference type="AlphaFoldDB" id="A0A670IEK4"/>
<dbReference type="PROSITE" id="PS50835">
    <property type="entry name" value="IG_LIKE"/>
    <property type="match status" value="1"/>
</dbReference>
<evidence type="ECO:0000256" key="9">
    <source>
        <dbReference type="SAM" id="Phobius"/>
    </source>
</evidence>
<dbReference type="GO" id="GO:0098742">
    <property type="term" value="P:cell-cell adhesion via plasma-membrane adhesion molecules"/>
    <property type="evidence" value="ECO:0007669"/>
    <property type="project" value="TreeGrafter"/>
</dbReference>
<evidence type="ECO:0000256" key="6">
    <source>
        <dbReference type="ARBA" id="ARBA00023157"/>
    </source>
</evidence>
<dbReference type="SMART" id="SM00408">
    <property type="entry name" value="IGc2"/>
    <property type="match status" value="1"/>
</dbReference>
<feature type="region of interest" description="Disordered" evidence="8">
    <location>
        <begin position="379"/>
        <end position="419"/>
    </location>
</feature>
<organism evidence="11 12">
    <name type="scientific">Podarcis muralis</name>
    <name type="common">Wall lizard</name>
    <name type="synonym">Lacerta muralis</name>
    <dbReference type="NCBI Taxonomy" id="64176"/>
    <lineage>
        <taxon>Eukaryota</taxon>
        <taxon>Metazoa</taxon>
        <taxon>Chordata</taxon>
        <taxon>Craniata</taxon>
        <taxon>Vertebrata</taxon>
        <taxon>Euteleostomi</taxon>
        <taxon>Lepidosauria</taxon>
        <taxon>Squamata</taxon>
        <taxon>Bifurcata</taxon>
        <taxon>Unidentata</taxon>
        <taxon>Episquamata</taxon>
        <taxon>Laterata</taxon>
        <taxon>Lacertibaenia</taxon>
        <taxon>Lacertidae</taxon>
        <taxon>Podarcis</taxon>
    </lineage>
</organism>
<reference evidence="11" key="2">
    <citation type="submission" date="2025-08" db="UniProtKB">
        <authorList>
            <consortium name="Ensembl"/>
        </authorList>
    </citation>
    <scope>IDENTIFICATION</scope>
</reference>
<sequence>MGPNFPARARIQKPALFFFLARAKTSVARRFPLRRLRPSGPGASPPPSSPPPHPGQPEPGWRGRRRVRVARPKASCRRCRSSSSSSSTTAASSSSSSGAAGARRGRQAALSGRLRAWLRPRAAGAPERQSLPGSRRWCESGRAGGPGTAAAAAAAAAAGGAGAARCCSGSRPGSELRLAGLRSGEAPGAPRGAPARRAACQPRKRRRPLTEVPSPAALPAPGMTCKGSSGWGLWVAPLAALLSLRVPPSAPVCRIQGSLNIGSDITLTCSSEEGIPRPTYYWERLDSAPKLPPTATQDQVQGTVILRNISTVSSGRYQCVASNVIGSSTCSLEVQVITPHPRSFGLIAGAAAAGVLVLIICITVVAVTLFYWKNKHKEEEEEEIPNEIREDDLPPKCSSSTKAFHGDASSSENDTLTSSNTYNSRYWNDPKANHATDSFARLNNDARQPFTRSGSTSARPVYANGGHPAPPPPKTLVVTTNTAPSPQEMARSNGSVSRKPRPQHTRSYAVSQATLERIGAVPVMVPAQSRAGSLV</sequence>
<dbReference type="InterPro" id="IPR013783">
    <property type="entry name" value="Ig-like_fold"/>
</dbReference>
<evidence type="ECO:0000256" key="3">
    <source>
        <dbReference type="ARBA" id="ARBA00022729"/>
    </source>
</evidence>
<keyword evidence="6" id="KW-1015">Disulfide bond</keyword>
<accession>A0A670IEK4</accession>
<feature type="compositionally biased region" description="Basic residues" evidence="8">
    <location>
        <begin position="62"/>
        <end position="80"/>
    </location>
</feature>
<evidence type="ECO:0000256" key="8">
    <source>
        <dbReference type="SAM" id="MobiDB-lite"/>
    </source>
</evidence>
<keyword evidence="7" id="KW-0393">Immunoglobulin domain</keyword>
<comment type="subcellular location">
    <subcellularLocation>
        <location evidence="1">Membrane</location>
        <topology evidence="1">Single-pass type I membrane protein</topology>
    </subcellularLocation>
</comment>
<feature type="region of interest" description="Disordered" evidence="8">
    <location>
        <begin position="120"/>
        <end position="146"/>
    </location>
</feature>
<keyword evidence="3" id="KW-0732">Signal</keyword>
<gene>
    <name evidence="11" type="primary">IGSF11</name>
</gene>
<feature type="domain" description="Ig-like" evidence="10">
    <location>
        <begin position="248"/>
        <end position="335"/>
    </location>
</feature>
<feature type="compositionally biased region" description="Low complexity" evidence="8">
    <location>
        <begin position="81"/>
        <end position="107"/>
    </location>
</feature>
<keyword evidence="4 9" id="KW-1133">Transmembrane helix</keyword>
<evidence type="ECO:0000256" key="7">
    <source>
        <dbReference type="ARBA" id="ARBA00023319"/>
    </source>
</evidence>
<dbReference type="InterPro" id="IPR003599">
    <property type="entry name" value="Ig_sub"/>
</dbReference>
<keyword evidence="2 9" id="KW-0812">Transmembrane</keyword>
<dbReference type="Gene3D" id="2.60.40.10">
    <property type="entry name" value="Immunoglobulins"/>
    <property type="match status" value="1"/>
</dbReference>
<evidence type="ECO:0000256" key="2">
    <source>
        <dbReference type="ARBA" id="ARBA00022692"/>
    </source>
</evidence>
<reference evidence="11" key="3">
    <citation type="submission" date="2025-09" db="UniProtKB">
        <authorList>
            <consortium name="Ensembl"/>
        </authorList>
    </citation>
    <scope>IDENTIFICATION</scope>
</reference>
<feature type="compositionally biased region" description="Polar residues" evidence="8">
    <location>
        <begin position="397"/>
        <end position="419"/>
    </location>
</feature>
<name>A0A670IEK4_PODMU</name>